<name>A0AAE1NW96_9EUCA</name>
<dbReference type="AlphaFoldDB" id="A0AAE1NW96"/>
<keyword evidence="1" id="KW-0862">Zinc</keyword>
<feature type="compositionally biased region" description="Basic and acidic residues" evidence="2">
    <location>
        <begin position="33"/>
        <end position="44"/>
    </location>
</feature>
<keyword evidence="5" id="KW-1185">Reference proteome</keyword>
<feature type="domain" description="C2H2-type" evidence="3">
    <location>
        <begin position="130"/>
        <end position="157"/>
    </location>
</feature>
<evidence type="ECO:0000256" key="2">
    <source>
        <dbReference type="SAM" id="MobiDB-lite"/>
    </source>
</evidence>
<dbReference type="InterPro" id="IPR036236">
    <property type="entry name" value="Znf_C2H2_sf"/>
</dbReference>
<dbReference type="PROSITE" id="PS00028">
    <property type="entry name" value="ZINC_FINGER_C2H2_1"/>
    <property type="match status" value="1"/>
</dbReference>
<keyword evidence="1" id="KW-0479">Metal-binding</keyword>
<dbReference type="GO" id="GO:0008270">
    <property type="term" value="F:zinc ion binding"/>
    <property type="evidence" value="ECO:0007669"/>
    <property type="project" value="UniProtKB-KW"/>
</dbReference>
<evidence type="ECO:0000313" key="5">
    <source>
        <dbReference type="Proteomes" id="UP001292094"/>
    </source>
</evidence>
<feature type="compositionally biased region" description="Basic and acidic residues" evidence="2">
    <location>
        <begin position="51"/>
        <end position="60"/>
    </location>
</feature>
<accession>A0AAE1NW96</accession>
<dbReference type="Gene3D" id="3.30.160.60">
    <property type="entry name" value="Classic Zinc Finger"/>
    <property type="match status" value="1"/>
</dbReference>
<gene>
    <name evidence="4" type="ORF">Pmani_031289</name>
</gene>
<evidence type="ECO:0000313" key="4">
    <source>
        <dbReference type="EMBL" id="KAK4296200.1"/>
    </source>
</evidence>
<comment type="caution">
    <text evidence="4">The sequence shown here is derived from an EMBL/GenBank/DDBJ whole genome shotgun (WGS) entry which is preliminary data.</text>
</comment>
<keyword evidence="1" id="KW-0863">Zinc-finger</keyword>
<evidence type="ECO:0000259" key="3">
    <source>
        <dbReference type="PROSITE" id="PS50157"/>
    </source>
</evidence>
<dbReference type="InterPro" id="IPR013087">
    <property type="entry name" value="Znf_C2H2_type"/>
</dbReference>
<dbReference type="PROSITE" id="PS50157">
    <property type="entry name" value="ZINC_FINGER_C2H2_2"/>
    <property type="match status" value="1"/>
</dbReference>
<dbReference type="EMBL" id="JAWZYT010003908">
    <property type="protein sequence ID" value="KAK4296200.1"/>
    <property type="molecule type" value="Genomic_DNA"/>
</dbReference>
<organism evidence="4 5">
    <name type="scientific">Petrolisthes manimaculis</name>
    <dbReference type="NCBI Taxonomy" id="1843537"/>
    <lineage>
        <taxon>Eukaryota</taxon>
        <taxon>Metazoa</taxon>
        <taxon>Ecdysozoa</taxon>
        <taxon>Arthropoda</taxon>
        <taxon>Crustacea</taxon>
        <taxon>Multicrustacea</taxon>
        <taxon>Malacostraca</taxon>
        <taxon>Eumalacostraca</taxon>
        <taxon>Eucarida</taxon>
        <taxon>Decapoda</taxon>
        <taxon>Pleocyemata</taxon>
        <taxon>Anomura</taxon>
        <taxon>Galatheoidea</taxon>
        <taxon>Porcellanidae</taxon>
        <taxon>Petrolisthes</taxon>
    </lineage>
</organism>
<proteinExistence type="predicted"/>
<protein>
    <recommendedName>
        <fullName evidence="3">C2H2-type domain-containing protein</fullName>
    </recommendedName>
</protein>
<reference evidence="4" key="1">
    <citation type="submission" date="2023-11" db="EMBL/GenBank/DDBJ databases">
        <title>Genome assemblies of two species of porcelain crab, Petrolisthes cinctipes and Petrolisthes manimaculis (Anomura: Porcellanidae).</title>
        <authorList>
            <person name="Angst P."/>
        </authorList>
    </citation>
    <scope>NUCLEOTIDE SEQUENCE</scope>
    <source>
        <strain evidence="4">PB745_02</strain>
        <tissue evidence="4">Gill</tissue>
    </source>
</reference>
<evidence type="ECO:0000256" key="1">
    <source>
        <dbReference type="PROSITE-ProRule" id="PRU00042"/>
    </source>
</evidence>
<dbReference type="Proteomes" id="UP001292094">
    <property type="component" value="Unassembled WGS sequence"/>
</dbReference>
<sequence>MPDVEANQVFVVEEEGGVKQESRVGEEVGGVRQRMEEYRGDGRSTRGNGRSTREDGRSTEEMGGVQEEMGGVIHQSRVHNAALNNNHVSLFSPLSPHVQQHAIKMPEGDWESGKSQVLCEGRKSGTENSFVCRYCQRVFRKSYNLLIHERSHEDHAKCHYDVFRVRSSLQVYGMS</sequence>
<feature type="region of interest" description="Disordered" evidence="2">
    <location>
        <begin position="19"/>
        <end position="63"/>
    </location>
</feature>
<dbReference type="SUPFAM" id="SSF57667">
    <property type="entry name" value="beta-beta-alpha zinc fingers"/>
    <property type="match status" value="1"/>
</dbReference>